<protein>
    <submittedName>
        <fullName evidence="1">Uncharacterized protein</fullName>
    </submittedName>
</protein>
<dbReference type="KEGG" id="dar:Daro_2170"/>
<dbReference type="eggNOG" id="ENOG5032JXV">
    <property type="taxonomic scope" value="Bacteria"/>
</dbReference>
<dbReference type="AlphaFoldDB" id="Q47E22"/>
<dbReference type="Gene3D" id="4.10.280.80">
    <property type="match status" value="1"/>
</dbReference>
<sequence>MFNLNYANFANAYRRYTALDKDSLFNTLGWADKVGSLGYAHNGAVLTSLALLSCGVPLSGALRIEAGPLAGGKAFNGANRLADWLSVRHETPEILTLDKGLPEVAYQLFGRRGIIAFIQGSGPQGGLIGLLDGRNAGALCCAAEIKHPLEVRFWQLP</sequence>
<accession>Q47E22</accession>
<dbReference type="EMBL" id="CP000089">
    <property type="protein sequence ID" value="AAZ46909.1"/>
    <property type="molecule type" value="Genomic_DNA"/>
</dbReference>
<name>Q47E22_DECAR</name>
<dbReference type="STRING" id="159087.Daro_2170"/>
<organism evidence="1">
    <name type="scientific">Dechloromonas aromatica (strain RCB)</name>
    <dbReference type="NCBI Taxonomy" id="159087"/>
    <lineage>
        <taxon>Bacteria</taxon>
        <taxon>Pseudomonadati</taxon>
        <taxon>Pseudomonadota</taxon>
        <taxon>Betaproteobacteria</taxon>
        <taxon>Rhodocyclales</taxon>
        <taxon>Azonexaceae</taxon>
        <taxon>Dechloromonas</taxon>
    </lineage>
</organism>
<reference evidence="1" key="1">
    <citation type="submission" date="2005-08" db="EMBL/GenBank/DDBJ databases">
        <title>Complete sequence of Dechloromonas aromatica RCB.</title>
        <authorList>
            <person name="Salinero K.K."/>
            <person name="Copeland A."/>
            <person name="Lucas S."/>
            <person name="Lapidus A."/>
            <person name="Barry K."/>
            <person name="Detter J.C."/>
            <person name="Glavina T."/>
            <person name="Hammon N."/>
            <person name="Israni S."/>
            <person name="Pitluck S."/>
            <person name="Di Bartolo G."/>
            <person name="Trong S."/>
            <person name="Schmutz J."/>
            <person name="Larimer F."/>
            <person name="Land M."/>
            <person name="Ivanova N."/>
            <person name="Richardson P."/>
        </authorList>
    </citation>
    <scope>NUCLEOTIDE SEQUENCE</scope>
    <source>
        <strain evidence="1">RCB</strain>
    </source>
</reference>
<dbReference type="HOGENOM" id="CLU_1675005_0_0_4"/>
<gene>
    <name evidence="1" type="ordered locus">Daro_2170</name>
</gene>
<dbReference type="Gene3D" id="3.90.1720.80">
    <property type="match status" value="1"/>
</dbReference>
<proteinExistence type="predicted"/>
<evidence type="ECO:0000313" key="1">
    <source>
        <dbReference type="EMBL" id="AAZ46909.1"/>
    </source>
</evidence>
<dbReference type="OrthoDB" id="1262040at2"/>